<sequence>MSQGYFNKKPPWMKSGFTWSVSTGANVGSQKVKLHHQLHVKIGLERSRDLCLVNFEVDLHSELCPPNSRAINAKFYCEPPRASLYALKGNHTTLIYRKRPLFQYDSSKALTAKNTTEKLYKLEAIIAPNIRHLWKDYLARRSSGMTVFCEARLIMCFMPHFAQMITRKLQMAEQN</sequence>
<protein>
    <submittedName>
        <fullName evidence="1">Uncharacterized protein</fullName>
    </submittedName>
</protein>
<dbReference type="Proteomes" id="UP001196413">
    <property type="component" value="Unassembled WGS sequence"/>
</dbReference>
<dbReference type="AlphaFoldDB" id="A0AAD5R745"/>
<accession>A0AAD5R745</accession>
<comment type="caution">
    <text evidence="1">The sequence shown here is derived from an EMBL/GenBank/DDBJ whole genome shotgun (WGS) entry which is preliminary data.</text>
</comment>
<gene>
    <name evidence="1" type="ORF">KIN20_032454</name>
</gene>
<organism evidence="1 2">
    <name type="scientific">Parelaphostrongylus tenuis</name>
    <name type="common">Meningeal worm</name>
    <dbReference type="NCBI Taxonomy" id="148309"/>
    <lineage>
        <taxon>Eukaryota</taxon>
        <taxon>Metazoa</taxon>
        <taxon>Ecdysozoa</taxon>
        <taxon>Nematoda</taxon>
        <taxon>Chromadorea</taxon>
        <taxon>Rhabditida</taxon>
        <taxon>Rhabditina</taxon>
        <taxon>Rhabditomorpha</taxon>
        <taxon>Strongyloidea</taxon>
        <taxon>Metastrongylidae</taxon>
        <taxon>Parelaphostrongylus</taxon>
    </lineage>
</organism>
<reference evidence="1" key="1">
    <citation type="submission" date="2021-06" db="EMBL/GenBank/DDBJ databases">
        <title>Parelaphostrongylus tenuis whole genome reference sequence.</title>
        <authorList>
            <person name="Garwood T.J."/>
            <person name="Larsen P.A."/>
            <person name="Fountain-Jones N.M."/>
            <person name="Garbe J.R."/>
            <person name="Macchietto M.G."/>
            <person name="Kania S.A."/>
            <person name="Gerhold R.W."/>
            <person name="Richards J.E."/>
            <person name="Wolf T.M."/>
        </authorList>
    </citation>
    <scope>NUCLEOTIDE SEQUENCE</scope>
    <source>
        <strain evidence="1">MNPRO001-30</strain>
        <tissue evidence="1">Meninges</tissue>
    </source>
</reference>
<keyword evidence="2" id="KW-1185">Reference proteome</keyword>
<proteinExistence type="predicted"/>
<evidence type="ECO:0000313" key="1">
    <source>
        <dbReference type="EMBL" id="KAJ1370668.1"/>
    </source>
</evidence>
<evidence type="ECO:0000313" key="2">
    <source>
        <dbReference type="Proteomes" id="UP001196413"/>
    </source>
</evidence>
<dbReference type="EMBL" id="JAHQIW010006832">
    <property type="protein sequence ID" value="KAJ1370668.1"/>
    <property type="molecule type" value="Genomic_DNA"/>
</dbReference>
<name>A0AAD5R745_PARTN</name>